<dbReference type="KEGG" id="mdr:MDOR_22060"/>
<organism evidence="1 2">
    <name type="scientific">Mycolicibacterium doricum</name>
    <dbReference type="NCBI Taxonomy" id="126673"/>
    <lineage>
        <taxon>Bacteria</taxon>
        <taxon>Bacillati</taxon>
        <taxon>Actinomycetota</taxon>
        <taxon>Actinomycetes</taxon>
        <taxon>Mycobacteriales</taxon>
        <taxon>Mycobacteriaceae</taxon>
        <taxon>Mycolicibacterium</taxon>
    </lineage>
</organism>
<dbReference type="Proteomes" id="UP000467201">
    <property type="component" value="Chromosome"/>
</dbReference>
<dbReference type="EMBL" id="AP022605">
    <property type="protein sequence ID" value="BBZ08037.1"/>
    <property type="molecule type" value="Genomic_DNA"/>
</dbReference>
<accession>A0A7I7VT36</accession>
<reference evidence="1 2" key="1">
    <citation type="journal article" date="2019" name="Emerg. Microbes Infect.">
        <title>Comprehensive subspecies identification of 175 nontuberculous mycobacteria species based on 7547 genomic profiles.</title>
        <authorList>
            <person name="Matsumoto Y."/>
            <person name="Kinjo T."/>
            <person name="Motooka D."/>
            <person name="Nabeya D."/>
            <person name="Jung N."/>
            <person name="Uechi K."/>
            <person name="Horii T."/>
            <person name="Iida T."/>
            <person name="Fujita J."/>
            <person name="Nakamura S."/>
        </authorList>
    </citation>
    <scope>NUCLEOTIDE SEQUENCE [LARGE SCALE GENOMIC DNA]</scope>
    <source>
        <strain evidence="1 2">JCM 12405</strain>
    </source>
</reference>
<name>A0A7I7VT36_9MYCO</name>
<sequence>MNSCCADGQFAPLRGAFEHLDGMCSPWPADMVHEGLPQRRVALRLGEEIRIHATDAIVGQPGEDIVEQVSWLIRIPIRLRDNTIS</sequence>
<evidence type="ECO:0000313" key="1">
    <source>
        <dbReference type="EMBL" id="BBZ08037.1"/>
    </source>
</evidence>
<protein>
    <submittedName>
        <fullName evidence="1">Uncharacterized protein</fullName>
    </submittedName>
</protein>
<proteinExistence type="predicted"/>
<gene>
    <name evidence="1" type="ORF">MDOR_22060</name>
</gene>
<evidence type="ECO:0000313" key="2">
    <source>
        <dbReference type="Proteomes" id="UP000467201"/>
    </source>
</evidence>
<dbReference type="AlphaFoldDB" id="A0A7I7VT36"/>